<keyword evidence="3 7" id="KW-0032">Aminotransferase</keyword>
<dbReference type="PANTHER" id="PTHR43757:SF2">
    <property type="entry name" value="AMINOMETHYLTRANSFERASE, MITOCHONDRIAL"/>
    <property type="match status" value="1"/>
</dbReference>
<dbReference type="HAMAP" id="MF_00259">
    <property type="entry name" value="GcvT"/>
    <property type="match status" value="1"/>
</dbReference>
<accession>A0A1D8TPR5</accession>
<dbReference type="InterPro" id="IPR029043">
    <property type="entry name" value="GcvT/YgfZ_C"/>
</dbReference>
<dbReference type="OrthoDB" id="9774591at2"/>
<dbReference type="Gene3D" id="2.40.30.110">
    <property type="entry name" value="Aminomethyltransferase beta-barrel domains"/>
    <property type="match status" value="1"/>
</dbReference>
<dbReference type="InterPro" id="IPR013977">
    <property type="entry name" value="GcvT_C"/>
</dbReference>
<dbReference type="InterPro" id="IPR006223">
    <property type="entry name" value="GcvT"/>
</dbReference>
<evidence type="ECO:0000256" key="3">
    <source>
        <dbReference type="ARBA" id="ARBA00022576"/>
    </source>
</evidence>
<dbReference type="FunFam" id="2.40.30.110:FF:000003">
    <property type="entry name" value="Aminomethyltransferase"/>
    <property type="match status" value="1"/>
</dbReference>
<dbReference type="Gene3D" id="3.30.1360.120">
    <property type="entry name" value="Probable tRNA modification gtpase trme, domain 1"/>
    <property type="match status" value="1"/>
</dbReference>
<name>A0A1D8TPR5_9CYAN</name>
<dbReference type="Pfam" id="PF08669">
    <property type="entry name" value="GCV_T_C"/>
    <property type="match status" value="1"/>
</dbReference>
<evidence type="ECO:0000256" key="4">
    <source>
        <dbReference type="ARBA" id="ARBA00022679"/>
    </source>
</evidence>
<evidence type="ECO:0000256" key="1">
    <source>
        <dbReference type="ARBA" id="ARBA00008609"/>
    </source>
</evidence>
<dbReference type="Gene3D" id="3.30.70.1400">
    <property type="entry name" value="Aminomethyltransferase beta-barrel domains"/>
    <property type="match status" value="1"/>
</dbReference>
<dbReference type="EMBL" id="CP017599">
    <property type="protein sequence ID" value="AOW99631.1"/>
    <property type="molecule type" value="Genomic_DNA"/>
</dbReference>
<dbReference type="InterPro" id="IPR027266">
    <property type="entry name" value="TrmE/GcvT-like"/>
</dbReference>
<comment type="catalytic activity">
    <reaction evidence="6 7">
        <text>N(6)-[(R)-S(8)-aminomethyldihydrolipoyl]-L-lysyl-[protein] + (6S)-5,6,7,8-tetrahydrofolate = N(6)-[(R)-dihydrolipoyl]-L-lysyl-[protein] + (6R)-5,10-methylene-5,6,7,8-tetrahydrofolate + NH4(+)</text>
        <dbReference type="Rhea" id="RHEA:16945"/>
        <dbReference type="Rhea" id="RHEA-COMP:10475"/>
        <dbReference type="Rhea" id="RHEA-COMP:10492"/>
        <dbReference type="ChEBI" id="CHEBI:15636"/>
        <dbReference type="ChEBI" id="CHEBI:28938"/>
        <dbReference type="ChEBI" id="CHEBI:57453"/>
        <dbReference type="ChEBI" id="CHEBI:83100"/>
        <dbReference type="ChEBI" id="CHEBI:83143"/>
        <dbReference type="EC" id="2.1.2.10"/>
    </reaction>
</comment>
<dbReference type="GO" id="GO:0005829">
    <property type="term" value="C:cytosol"/>
    <property type="evidence" value="ECO:0007669"/>
    <property type="project" value="TreeGrafter"/>
</dbReference>
<dbReference type="PANTHER" id="PTHR43757">
    <property type="entry name" value="AMINOMETHYLTRANSFERASE"/>
    <property type="match status" value="1"/>
</dbReference>
<dbReference type="Gene3D" id="4.10.1250.10">
    <property type="entry name" value="Aminomethyltransferase fragment"/>
    <property type="match status" value="1"/>
</dbReference>
<dbReference type="RefSeq" id="WP_070392112.1">
    <property type="nucleotide sequence ID" value="NZ_CP017599.1"/>
</dbReference>
<comment type="subunit">
    <text evidence="7">The glycine cleavage system is composed of four proteins: P, T, L and H.</text>
</comment>
<dbReference type="GO" id="GO:0019464">
    <property type="term" value="P:glycine decarboxylation via glycine cleavage system"/>
    <property type="evidence" value="ECO:0007669"/>
    <property type="project" value="UniProtKB-UniRule"/>
</dbReference>
<evidence type="ECO:0000313" key="12">
    <source>
        <dbReference type="Proteomes" id="UP000177870"/>
    </source>
</evidence>
<dbReference type="KEGG" id="mpro:BJP34_09330"/>
<dbReference type="FunFam" id="3.30.70.1400:FF:000001">
    <property type="entry name" value="Aminomethyltransferase"/>
    <property type="match status" value="1"/>
</dbReference>
<organism evidence="11 12">
    <name type="scientific">Moorena producens PAL-8-15-08-1</name>
    <dbReference type="NCBI Taxonomy" id="1458985"/>
    <lineage>
        <taxon>Bacteria</taxon>
        <taxon>Bacillati</taxon>
        <taxon>Cyanobacteriota</taxon>
        <taxon>Cyanophyceae</taxon>
        <taxon>Coleofasciculales</taxon>
        <taxon>Coleofasciculaceae</taxon>
        <taxon>Moorena</taxon>
    </lineage>
</organism>
<dbReference type="GO" id="GO:0004047">
    <property type="term" value="F:aminomethyltransferase activity"/>
    <property type="evidence" value="ECO:0007669"/>
    <property type="project" value="UniProtKB-UniRule"/>
</dbReference>
<evidence type="ECO:0000256" key="8">
    <source>
        <dbReference type="PIRSR" id="PIRSR006487-1"/>
    </source>
</evidence>
<dbReference type="InterPro" id="IPR028896">
    <property type="entry name" value="GcvT/YgfZ/DmdA"/>
</dbReference>
<dbReference type="FunFam" id="4.10.1250.10:FF:000001">
    <property type="entry name" value="Aminomethyltransferase"/>
    <property type="match status" value="1"/>
</dbReference>
<sequence>MANSPGSPESQSETPKLARTPLFDQVVAQNARLTAFAGWEMPVQFSGLKKEHAAVRTAVGIFDISHMGKFAFHGKQLREQLQSLVPSDLTRLQPGQAQYTVLLNPNGGIIDDIIFYYQGEEESGEQRGMMIVNGATCTKDKDWLLAHLDTDLVTLQDLSTSKVLIAVQGPLAISHLQPFVKEALAPVKAFGHLEATVLGKPAFIARTGYTGEDGFELMLDPDVGIELWLTLLESGVTPCGLGARDTLRLEAAMALYGQDIDDTTTPLEAGLGWLVHLDSKGDFIGRSVLEQQKATGIERKLVGIQMQGRQIARHGYPVLADGEVVGVVTSGTLAPTLGNAIALAYVPRKLGKVGQQLEVEIRGKSYPAVVVKKPFYRSENRPSAK</sequence>
<dbReference type="GO" id="GO:0008483">
    <property type="term" value="F:transaminase activity"/>
    <property type="evidence" value="ECO:0007669"/>
    <property type="project" value="UniProtKB-KW"/>
</dbReference>
<dbReference type="InterPro" id="IPR022903">
    <property type="entry name" value="GcvT_bac"/>
</dbReference>
<gene>
    <name evidence="7" type="primary">gcvT</name>
    <name evidence="11" type="ORF">BJP34_09330</name>
</gene>
<dbReference type="EC" id="2.1.2.10" evidence="2 7"/>
<dbReference type="InterPro" id="IPR006222">
    <property type="entry name" value="GCVT_N"/>
</dbReference>
<evidence type="ECO:0000256" key="6">
    <source>
        <dbReference type="ARBA" id="ARBA00047665"/>
    </source>
</evidence>
<dbReference type="GO" id="GO:0005960">
    <property type="term" value="C:glycine cleavage complex"/>
    <property type="evidence" value="ECO:0007669"/>
    <property type="project" value="InterPro"/>
</dbReference>
<reference evidence="12" key="1">
    <citation type="submission" date="2016-10" db="EMBL/GenBank/DDBJ databases">
        <title>Comparative genomics uncovers the prolific and rare metabolic potential of the cyanobacterial genus Moorea.</title>
        <authorList>
            <person name="Leao T."/>
            <person name="Castelao G."/>
            <person name="Korobeynikov A."/>
            <person name="Monroe E.A."/>
            <person name="Podell S."/>
            <person name="Glukhov E."/>
            <person name="Allen E."/>
            <person name="Gerwick W.H."/>
            <person name="Gerwick L."/>
        </authorList>
    </citation>
    <scope>NUCLEOTIDE SEQUENCE [LARGE SCALE GENOMIC DNA]</scope>
    <source>
        <strain evidence="12">PAL-8-15-08-1</strain>
    </source>
</reference>
<feature type="binding site" evidence="8">
    <location>
        <position position="216"/>
    </location>
    <ligand>
        <name>substrate</name>
    </ligand>
</feature>
<protein>
    <recommendedName>
        <fullName evidence="2 7">Aminomethyltransferase</fullName>
        <ecNumber evidence="2 7">2.1.2.10</ecNumber>
    </recommendedName>
    <alternativeName>
        <fullName evidence="5 7">Glycine cleavage system T protein</fullName>
    </alternativeName>
</protein>
<evidence type="ECO:0000256" key="5">
    <source>
        <dbReference type="ARBA" id="ARBA00031395"/>
    </source>
</evidence>
<evidence type="ECO:0000256" key="2">
    <source>
        <dbReference type="ARBA" id="ARBA00012616"/>
    </source>
</evidence>
<dbReference type="NCBIfam" id="NF001567">
    <property type="entry name" value="PRK00389.1"/>
    <property type="match status" value="1"/>
</dbReference>
<evidence type="ECO:0000259" key="10">
    <source>
        <dbReference type="Pfam" id="PF08669"/>
    </source>
</evidence>
<dbReference type="AlphaFoldDB" id="A0A1D8TPR5"/>
<dbReference type="PIRSF" id="PIRSF006487">
    <property type="entry name" value="GcvT"/>
    <property type="match status" value="1"/>
</dbReference>
<evidence type="ECO:0000313" key="11">
    <source>
        <dbReference type="EMBL" id="AOW99631.1"/>
    </source>
</evidence>
<comment type="similarity">
    <text evidence="1 7">Belongs to the GcvT family.</text>
</comment>
<keyword evidence="4 7" id="KW-0808">Transferase</keyword>
<evidence type="ECO:0000259" key="9">
    <source>
        <dbReference type="Pfam" id="PF01571"/>
    </source>
</evidence>
<dbReference type="STRING" id="1458985.BJP34_09330"/>
<dbReference type="Proteomes" id="UP000177870">
    <property type="component" value="Chromosome"/>
</dbReference>
<dbReference type="SUPFAM" id="SSF101790">
    <property type="entry name" value="Aminomethyltransferase beta-barrel domain"/>
    <property type="match status" value="1"/>
</dbReference>
<evidence type="ECO:0000256" key="7">
    <source>
        <dbReference type="HAMAP-Rule" id="MF_00259"/>
    </source>
</evidence>
<dbReference type="NCBIfam" id="TIGR00528">
    <property type="entry name" value="gcvT"/>
    <property type="match status" value="1"/>
</dbReference>
<comment type="function">
    <text evidence="7">The glycine cleavage system catalyzes the degradation of glycine.</text>
</comment>
<feature type="domain" description="GCVT N-terminal" evidence="9">
    <location>
        <begin position="22"/>
        <end position="278"/>
    </location>
</feature>
<dbReference type="Pfam" id="PF01571">
    <property type="entry name" value="GCV_T"/>
    <property type="match status" value="1"/>
</dbReference>
<proteinExistence type="inferred from homology"/>
<dbReference type="SUPFAM" id="SSF103025">
    <property type="entry name" value="Folate-binding domain"/>
    <property type="match status" value="1"/>
</dbReference>
<feature type="domain" description="Aminomethyltransferase C-terminal" evidence="10">
    <location>
        <begin position="299"/>
        <end position="376"/>
    </location>
</feature>